<reference evidence="3" key="1">
    <citation type="submission" date="2019-03" db="EMBL/GenBank/DDBJ databases">
        <title>Long read genome sequence of the mycoparasitic Pythium oligandrum ATCC 38472 isolated from sugarbeet rhizosphere.</title>
        <authorList>
            <person name="Gaulin E."/>
        </authorList>
    </citation>
    <scope>NUCLEOTIDE SEQUENCE</scope>
    <source>
        <strain evidence="3">ATCC 38472_TT</strain>
    </source>
</reference>
<comment type="similarity">
    <text evidence="1">Belongs to the multi antimicrobial extrusion (MATE) (TC 2.A.66.1) family.</text>
</comment>
<dbReference type="Proteomes" id="UP000794436">
    <property type="component" value="Unassembled WGS sequence"/>
</dbReference>
<dbReference type="GO" id="GO:0015297">
    <property type="term" value="F:antiporter activity"/>
    <property type="evidence" value="ECO:0007669"/>
    <property type="project" value="InterPro"/>
</dbReference>
<dbReference type="GO" id="GO:0042910">
    <property type="term" value="F:xenobiotic transmembrane transporter activity"/>
    <property type="evidence" value="ECO:0007669"/>
    <property type="project" value="InterPro"/>
</dbReference>
<keyword evidence="4" id="KW-1185">Reference proteome</keyword>
<dbReference type="GO" id="GO:0016020">
    <property type="term" value="C:membrane"/>
    <property type="evidence" value="ECO:0007669"/>
    <property type="project" value="InterPro"/>
</dbReference>
<evidence type="ECO:0000313" key="4">
    <source>
        <dbReference type="Proteomes" id="UP000794436"/>
    </source>
</evidence>
<keyword evidence="2" id="KW-0812">Transmembrane</keyword>
<dbReference type="OrthoDB" id="2126698at2759"/>
<dbReference type="InterPro" id="IPR002528">
    <property type="entry name" value="MATE_fam"/>
</dbReference>
<proteinExistence type="inferred from homology"/>
<comment type="caution">
    <text evidence="3">The sequence shown here is derived from an EMBL/GenBank/DDBJ whole genome shotgun (WGS) entry which is preliminary data.</text>
</comment>
<evidence type="ECO:0000256" key="1">
    <source>
        <dbReference type="ARBA" id="ARBA00010199"/>
    </source>
</evidence>
<keyword evidence="2" id="KW-1133">Transmembrane helix</keyword>
<evidence type="ECO:0008006" key="5">
    <source>
        <dbReference type="Google" id="ProtNLM"/>
    </source>
</evidence>
<feature type="transmembrane region" description="Helical" evidence="2">
    <location>
        <begin position="12"/>
        <end position="31"/>
    </location>
</feature>
<feature type="transmembrane region" description="Helical" evidence="2">
    <location>
        <begin position="88"/>
        <end position="109"/>
    </location>
</feature>
<organism evidence="3 4">
    <name type="scientific">Pythium oligandrum</name>
    <name type="common">Mycoparasitic fungus</name>
    <dbReference type="NCBI Taxonomy" id="41045"/>
    <lineage>
        <taxon>Eukaryota</taxon>
        <taxon>Sar</taxon>
        <taxon>Stramenopiles</taxon>
        <taxon>Oomycota</taxon>
        <taxon>Peronosporomycetes</taxon>
        <taxon>Pythiales</taxon>
        <taxon>Pythiaceae</taxon>
        <taxon>Pythium</taxon>
    </lineage>
</organism>
<sequence>MSTVTREFRALMALALPAMLSTYCFFAMSVTELSVMGHLGVDQLAAVAYSQMSMDFCTLVFMQGFNAGMNALCSQAFGAKNYHLLGDYAQLTALVLTVMSVPMAVLWWNLGDLLTLAGVPDHVTVYARLYCRLSILGMWPRSMFQVLSIYYQAQQIVLPTTIFNGATVVLNFVLAMGLTYGSFGLPKLGFIGCPLGTSLAFAIRLVCYVMYMSGYKKYDRRCPWHWNWSFFQLHTLKTLLGVGFPLALGTVFENAQFQTMALFSAKIGEVQLGSHNSMMELFFFATSPIYGVVNGSVTRMSNHLGAGKPGLARLVAKLAGASIAVLSCTNAFSMVAFKSYIGRIFSDDPAVIDSFKQIGSLGGIAYLVLAFFYYSFAVLQGQARSGPIMIAFAVGAWVVGVPSAYYLGLGRSSQNFVGIWIGMLLGYMVTSSIGFYAAFVKTDWEEQAHLAMERSKKKNKRDHESFETEPLLA</sequence>
<dbReference type="EMBL" id="SPLM01000144">
    <property type="protein sequence ID" value="TMW57621.1"/>
    <property type="molecule type" value="Genomic_DNA"/>
</dbReference>
<feature type="transmembrane region" description="Helical" evidence="2">
    <location>
        <begin position="189"/>
        <end position="211"/>
    </location>
</feature>
<protein>
    <recommendedName>
        <fullName evidence="5">Multidrug and toxic compound extrusion protein</fullName>
    </recommendedName>
</protein>
<keyword evidence="2" id="KW-0472">Membrane</keyword>
<feature type="transmembrane region" description="Helical" evidence="2">
    <location>
        <begin position="318"/>
        <end position="337"/>
    </location>
</feature>
<name>A0A8K1C6Q7_PYTOL</name>
<dbReference type="AlphaFoldDB" id="A0A8K1C6Q7"/>
<evidence type="ECO:0000256" key="2">
    <source>
        <dbReference type="SAM" id="Phobius"/>
    </source>
</evidence>
<dbReference type="NCBIfam" id="TIGR00797">
    <property type="entry name" value="matE"/>
    <property type="match status" value="1"/>
</dbReference>
<feature type="transmembrane region" description="Helical" evidence="2">
    <location>
        <begin position="388"/>
        <end position="407"/>
    </location>
</feature>
<gene>
    <name evidence="3" type="ORF">Poli38472_003546</name>
</gene>
<dbReference type="PANTHER" id="PTHR11206">
    <property type="entry name" value="MULTIDRUG RESISTANCE PROTEIN"/>
    <property type="match status" value="1"/>
</dbReference>
<dbReference type="Pfam" id="PF01554">
    <property type="entry name" value="MatE"/>
    <property type="match status" value="2"/>
</dbReference>
<feature type="transmembrane region" description="Helical" evidence="2">
    <location>
        <begin position="419"/>
        <end position="439"/>
    </location>
</feature>
<feature type="transmembrane region" description="Helical" evidence="2">
    <location>
        <begin position="357"/>
        <end position="376"/>
    </location>
</feature>
<feature type="transmembrane region" description="Helical" evidence="2">
    <location>
        <begin position="162"/>
        <end position="183"/>
    </location>
</feature>
<evidence type="ECO:0000313" key="3">
    <source>
        <dbReference type="EMBL" id="TMW57621.1"/>
    </source>
</evidence>
<accession>A0A8K1C6Q7</accession>